<reference evidence="2 3" key="1">
    <citation type="submission" date="2015-11" db="EMBL/GenBank/DDBJ databases">
        <title>Draft Genome Sequence of the Strain BR 10303 (Bradyrhizobium sp.) isolated from nodules of Centrolobium paraense.</title>
        <authorList>
            <person name="Zelli J.E."/>
            <person name="Simoes-Araujo J.L."/>
            <person name="Barauna A.C."/>
            <person name="Silva K."/>
        </authorList>
    </citation>
    <scope>NUCLEOTIDE SEQUENCE [LARGE SCALE GENOMIC DNA]</scope>
    <source>
        <strain evidence="2 3">BR 10303</strain>
    </source>
</reference>
<evidence type="ECO:0000256" key="1">
    <source>
        <dbReference type="SAM" id="MobiDB-lite"/>
    </source>
</evidence>
<gene>
    <name evidence="2" type="ORF">AS156_33670</name>
</gene>
<organism evidence="2 3">
    <name type="scientific">Bradyrhizobium macuxiense</name>
    <dbReference type="NCBI Taxonomy" id="1755647"/>
    <lineage>
        <taxon>Bacteria</taxon>
        <taxon>Pseudomonadati</taxon>
        <taxon>Pseudomonadota</taxon>
        <taxon>Alphaproteobacteria</taxon>
        <taxon>Hyphomicrobiales</taxon>
        <taxon>Nitrobacteraceae</taxon>
        <taxon>Bradyrhizobium</taxon>
    </lineage>
</organism>
<dbReference type="EMBL" id="LNCU01000036">
    <property type="protein sequence ID" value="KWV58540.1"/>
    <property type="molecule type" value="Genomic_DNA"/>
</dbReference>
<protein>
    <submittedName>
        <fullName evidence="2">Uncharacterized protein</fullName>
    </submittedName>
</protein>
<sequence>MQKATPQDPVGSDGLLPNDDGPLDQGSNEVQFALVIARMIDTVEHSPEHLRQAVYDLARYKLREQFTSTDEEDIKRTQLALEAAIRGVEDFSRQQFALAPPQVPRLQDGSGAARSLSAADLDRSGRRRRPATSIDPTAAARSRFLHPLSPLAMRTVAVLLVVGAAAIVIQQRHRLASWVQHGSPLQEQATVPVQQRAPVAAVAAAAPVPPPKPNPLRPTDYGVYAIEGESLAEMELLPGRPPDIRVAVSAALRTPSHTMLSSGRPKFIVFRHDAAPDRAEVRVIAKVAREFSAEVAGKRPEDGDSWVIRNVTFPFRVSPLPDNPEMYELHSEDPALELTPGRYALIIKNQAYDFTVDGAVVDPKHCIERIVATNGTFYSDCRKP</sequence>
<comment type="caution">
    <text evidence="2">The sequence shown here is derived from an EMBL/GenBank/DDBJ whole genome shotgun (WGS) entry which is preliminary data.</text>
</comment>
<keyword evidence="3" id="KW-1185">Reference proteome</keyword>
<accession>A0A109K0N2</accession>
<proteinExistence type="predicted"/>
<dbReference type="RefSeq" id="WP_245312677.1">
    <property type="nucleotide sequence ID" value="NZ_LNCU01000036.1"/>
</dbReference>
<evidence type="ECO:0000313" key="2">
    <source>
        <dbReference type="EMBL" id="KWV58540.1"/>
    </source>
</evidence>
<evidence type="ECO:0000313" key="3">
    <source>
        <dbReference type="Proteomes" id="UP000057737"/>
    </source>
</evidence>
<feature type="compositionally biased region" description="Low complexity" evidence="1">
    <location>
        <begin position="11"/>
        <end position="26"/>
    </location>
</feature>
<feature type="region of interest" description="Disordered" evidence="1">
    <location>
        <begin position="100"/>
        <end position="135"/>
    </location>
</feature>
<name>A0A109K0N2_9BRAD</name>
<feature type="region of interest" description="Disordered" evidence="1">
    <location>
        <begin position="1"/>
        <end position="26"/>
    </location>
</feature>
<dbReference type="Proteomes" id="UP000057737">
    <property type="component" value="Unassembled WGS sequence"/>
</dbReference>
<dbReference type="AlphaFoldDB" id="A0A109K0N2"/>